<dbReference type="EMBL" id="JACVVX010000002">
    <property type="protein sequence ID" value="MBD0414790.1"/>
    <property type="molecule type" value="Genomic_DNA"/>
</dbReference>
<dbReference type="RefSeq" id="WP_188164210.1">
    <property type="nucleotide sequence ID" value="NZ_JACVVX010000002.1"/>
</dbReference>
<reference evidence="6" key="1">
    <citation type="submission" date="2020-09" db="EMBL/GenBank/DDBJ databases">
        <title>Genome seq and assembly of Tianweitania sp.</title>
        <authorList>
            <person name="Chhetri G."/>
        </authorList>
    </citation>
    <scope>NUCLEOTIDE SEQUENCE</scope>
    <source>
        <strain evidence="6">Rool2</strain>
    </source>
</reference>
<evidence type="ECO:0000256" key="4">
    <source>
        <dbReference type="ARBA" id="ARBA00023288"/>
    </source>
</evidence>
<name>A0A8J6U4P8_9HYPH</name>
<accession>A0A8J6U4P8</accession>
<keyword evidence="1" id="KW-0732">Signal</keyword>
<dbReference type="InterPro" id="IPR018660">
    <property type="entry name" value="MliC"/>
</dbReference>
<evidence type="ECO:0000313" key="7">
    <source>
        <dbReference type="Proteomes" id="UP000643405"/>
    </source>
</evidence>
<dbReference type="AlphaFoldDB" id="A0A8J6U4P8"/>
<evidence type="ECO:0000256" key="2">
    <source>
        <dbReference type="ARBA" id="ARBA00023136"/>
    </source>
</evidence>
<dbReference type="Proteomes" id="UP000643405">
    <property type="component" value="Unassembled WGS sequence"/>
</dbReference>
<keyword evidence="4" id="KW-0449">Lipoprotein</keyword>
<comment type="caution">
    <text evidence="6">The sequence shown here is derived from an EMBL/GenBank/DDBJ whole genome shotgun (WGS) entry which is preliminary data.</text>
</comment>
<evidence type="ECO:0000313" key="6">
    <source>
        <dbReference type="EMBL" id="MBD0414790.1"/>
    </source>
</evidence>
<dbReference type="Pfam" id="PF09864">
    <property type="entry name" value="MliC"/>
    <property type="match status" value="1"/>
</dbReference>
<dbReference type="Gene3D" id="2.40.128.200">
    <property type="match status" value="1"/>
</dbReference>
<dbReference type="InterPro" id="IPR036328">
    <property type="entry name" value="MliC_sf"/>
</dbReference>
<keyword evidence="7" id="KW-1185">Reference proteome</keyword>
<keyword evidence="3" id="KW-0564">Palmitate</keyword>
<sequence>MFLRNVTAATVLSMGLGPVSAQEVDASSIKLTLDPAANGEVISVDYRCGGAATVNVRYVNADPNTLAVIPVDGQSLIFVSTLSGSGARYVSGKYEWWSKGAEGTLRDLTQDENADPVMTCQEAGQ</sequence>
<evidence type="ECO:0000259" key="5">
    <source>
        <dbReference type="Pfam" id="PF09864"/>
    </source>
</evidence>
<evidence type="ECO:0000256" key="1">
    <source>
        <dbReference type="ARBA" id="ARBA00022729"/>
    </source>
</evidence>
<protein>
    <submittedName>
        <fullName evidence="6">MliC family protein</fullName>
    </submittedName>
</protein>
<evidence type="ECO:0000256" key="3">
    <source>
        <dbReference type="ARBA" id="ARBA00023139"/>
    </source>
</evidence>
<keyword evidence="2" id="KW-0472">Membrane</keyword>
<gene>
    <name evidence="6" type="ORF">ICI42_09005</name>
</gene>
<organism evidence="6 7">
    <name type="scientific">Oryzicola mucosus</name>
    <dbReference type="NCBI Taxonomy" id="2767425"/>
    <lineage>
        <taxon>Bacteria</taxon>
        <taxon>Pseudomonadati</taxon>
        <taxon>Pseudomonadota</taxon>
        <taxon>Alphaproteobacteria</taxon>
        <taxon>Hyphomicrobiales</taxon>
        <taxon>Phyllobacteriaceae</taxon>
        <taxon>Oryzicola</taxon>
    </lineage>
</organism>
<feature type="domain" description="C-type lysozyme inhibitor" evidence="5">
    <location>
        <begin position="46"/>
        <end position="112"/>
    </location>
</feature>
<proteinExistence type="predicted"/>
<dbReference type="SUPFAM" id="SSF141488">
    <property type="entry name" value="YdhA-like"/>
    <property type="match status" value="1"/>
</dbReference>